<accession>X0YSF4</accession>
<proteinExistence type="predicted"/>
<gene>
    <name evidence="1" type="ORF">S01H1_69397</name>
</gene>
<evidence type="ECO:0000313" key="1">
    <source>
        <dbReference type="EMBL" id="GAG39611.1"/>
    </source>
</evidence>
<name>X0YSF4_9ZZZZ</name>
<reference evidence="1" key="1">
    <citation type="journal article" date="2014" name="Front. Microbiol.">
        <title>High frequency of phylogenetically diverse reductive dehalogenase-homologous genes in deep subseafloor sedimentary metagenomes.</title>
        <authorList>
            <person name="Kawai M."/>
            <person name="Futagami T."/>
            <person name="Toyoda A."/>
            <person name="Takaki Y."/>
            <person name="Nishi S."/>
            <person name="Hori S."/>
            <person name="Arai W."/>
            <person name="Tsubouchi T."/>
            <person name="Morono Y."/>
            <person name="Uchiyama I."/>
            <person name="Ito T."/>
            <person name="Fujiyama A."/>
            <person name="Inagaki F."/>
            <person name="Takami H."/>
        </authorList>
    </citation>
    <scope>NUCLEOTIDE SEQUENCE</scope>
    <source>
        <strain evidence="1">Expedition CK06-06</strain>
    </source>
</reference>
<dbReference type="Pfam" id="PF17164">
    <property type="entry name" value="DUF5122"/>
    <property type="match status" value="2"/>
</dbReference>
<dbReference type="InterPro" id="IPR011043">
    <property type="entry name" value="Gal_Oxase/kelch_b-propeller"/>
</dbReference>
<organism evidence="1">
    <name type="scientific">marine sediment metagenome</name>
    <dbReference type="NCBI Taxonomy" id="412755"/>
    <lineage>
        <taxon>unclassified sequences</taxon>
        <taxon>metagenomes</taxon>
        <taxon>ecological metagenomes</taxon>
    </lineage>
</organism>
<protein>
    <submittedName>
        <fullName evidence="1">Uncharacterized protein</fullName>
    </submittedName>
</protein>
<comment type="caution">
    <text evidence="1">The sequence shown here is derived from an EMBL/GenBank/DDBJ whole genome shotgun (WGS) entry which is preliminary data.</text>
</comment>
<dbReference type="AlphaFoldDB" id="X0YSF4"/>
<feature type="non-terminal residue" evidence="1">
    <location>
        <position position="236"/>
    </location>
</feature>
<dbReference type="EMBL" id="BARS01046076">
    <property type="protein sequence ID" value="GAG39611.1"/>
    <property type="molecule type" value="Genomic_DNA"/>
</dbReference>
<dbReference type="InterPro" id="IPR013431">
    <property type="entry name" value="Delta_60_rpt"/>
</dbReference>
<sequence>MRGVKVEPRVLQMAVGVAGEDLEKFHLVRKGILETISPRTPVSAIQLRYYGNPTPLEIDAHYESGLELSARKGLTERAMMRFICYDPFFRELTENSEVLTARATLSNYGAIFRRFPTGVFDNMDQGTAGDVLKVLRHPDGDIYAGGDFSAIGGVTVNDIGRWDGADWQDLFTGPGMNNTVEDLALLPDGRVVLVGTFTDINGGGGGTYNRIAIYDPVGDDFSAVGTGLNADVWCVL</sequence>
<dbReference type="SUPFAM" id="SSF50965">
    <property type="entry name" value="Galactose oxidase, central domain"/>
    <property type="match status" value="1"/>
</dbReference>